<evidence type="ECO:0000313" key="1">
    <source>
        <dbReference type="EMBL" id="SEV99170.1"/>
    </source>
</evidence>
<dbReference type="GeneID" id="99985842"/>
<evidence type="ECO:0000313" key="2">
    <source>
        <dbReference type="Proteomes" id="UP000199437"/>
    </source>
</evidence>
<organism evidence="1 2">
    <name type="scientific">Roseivirga pacifica</name>
    <dbReference type="NCBI Taxonomy" id="1267423"/>
    <lineage>
        <taxon>Bacteria</taxon>
        <taxon>Pseudomonadati</taxon>
        <taxon>Bacteroidota</taxon>
        <taxon>Cytophagia</taxon>
        <taxon>Cytophagales</taxon>
        <taxon>Roseivirgaceae</taxon>
        <taxon>Roseivirga</taxon>
    </lineage>
</organism>
<dbReference type="InterPro" id="IPR050238">
    <property type="entry name" value="DNA_Rep/Repair_Clamp_Loader"/>
</dbReference>
<dbReference type="PANTHER" id="PTHR11669:SF8">
    <property type="entry name" value="DNA POLYMERASE III SUBUNIT DELTA"/>
    <property type="match status" value="1"/>
</dbReference>
<dbReference type="Proteomes" id="UP000199437">
    <property type="component" value="Unassembled WGS sequence"/>
</dbReference>
<name>A0A1I0NDA6_9BACT</name>
<dbReference type="PANTHER" id="PTHR11669">
    <property type="entry name" value="REPLICATION FACTOR C / DNA POLYMERASE III GAMMA-TAU SUBUNIT"/>
    <property type="match status" value="1"/>
</dbReference>
<dbReference type="Gene3D" id="3.40.50.300">
    <property type="entry name" value="P-loop containing nucleotide triphosphate hydrolases"/>
    <property type="match status" value="1"/>
</dbReference>
<sequence>MRFQDITGLGEVKQKLIDAVNANHVAHAQLFAGGEGSANLAMALAFAAYLNCQNPGPDDACGVCPSCEKNSKFVHPDVNFIFPTAATPKFKREDATSDKFLKEWREFLLQTPYGNVTDWAAHFGWENKLLMIPTHESKNIIRALSLKAFEGKYKVMIIWLPEVMHANAANGILKILEEPPAQTIFLMVSNDPNKLLTTITSRTQKLLIRPFNDSEIIESLENEFSLEAEKAQKLAYFSEGNLREAKRLATGNESDTQEVFKDWFRQCFTYNFENLIALGDAFQKKGKEFQLALLATASKVMRESMIHLVQVPQMARIPEGEEDFIGKFSKVFTEEKIMKIAPKFDEAQYHIERNANPKILFLDLSLTIAQIARS</sequence>
<dbReference type="Pfam" id="PF13177">
    <property type="entry name" value="DNA_pol3_delta2"/>
    <property type="match status" value="1"/>
</dbReference>
<accession>A0A1I0NDA6</accession>
<keyword evidence="2" id="KW-1185">Reference proteome</keyword>
<dbReference type="GO" id="GO:0006261">
    <property type="term" value="P:DNA-templated DNA replication"/>
    <property type="evidence" value="ECO:0007669"/>
    <property type="project" value="TreeGrafter"/>
</dbReference>
<dbReference type="AlphaFoldDB" id="A0A1I0NDA6"/>
<dbReference type="InterPro" id="IPR027417">
    <property type="entry name" value="P-loop_NTPase"/>
</dbReference>
<dbReference type="RefSeq" id="WP_090257514.1">
    <property type="nucleotide sequence ID" value="NZ_FOIR01000001.1"/>
</dbReference>
<dbReference type="STRING" id="1267423.SAMN05216290_1108"/>
<dbReference type="SUPFAM" id="SSF52540">
    <property type="entry name" value="P-loop containing nucleoside triphosphate hydrolases"/>
    <property type="match status" value="1"/>
</dbReference>
<gene>
    <name evidence="1" type="ORF">SAMN05216290_1108</name>
</gene>
<reference evidence="2" key="1">
    <citation type="submission" date="2016-10" db="EMBL/GenBank/DDBJ databases">
        <authorList>
            <person name="Varghese N."/>
            <person name="Submissions S."/>
        </authorList>
    </citation>
    <scope>NUCLEOTIDE SEQUENCE [LARGE SCALE GENOMIC DNA]</scope>
    <source>
        <strain evidence="2">CGMCC 1.12402</strain>
    </source>
</reference>
<dbReference type="EMBL" id="FOIR01000001">
    <property type="protein sequence ID" value="SEV99170.1"/>
    <property type="molecule type" value="Genomic_DNA"/>
</dbReference>
<protein>
    <submittedName>
        <fullName evidence="1">DNA polymerase-3 subunit delta</fullName>
    </submittedName>
</protein>
<proteinExistence type="predicted"/>
<dbReference type="OrthoDB" id="9811073at2"/>